<dbReference type="InterPro" id="IPR041908">
    <property type="entry name" value="CtsR_C_sf"/>
</dbReference>
<evidence type="ECO:0000259" key="2">
    <source>
        <dbReference type="Pfam" id="PF17727"/>
    </source>
</evidence>
<dbReference type="EMBL" id="DXCO01000026">
    <property type="protein sequence ID" value="HIY78040.1"/>
    <property type="molecule type" value="Genomic_DNA"/>
</dbReference>
<proteinExistence type="predicted"/>
<reference evidence="3" key="1">
    <citation type="journal article" date="2021" name="PeerJ">
        <title>Extensive microbial diversity within the chicken gut microbiome revealed by metagenomics and culture.</title>
        <authorList>
            <person name="Gilroy R."/>
            <person name="Ravi A."/>
            <person name="Getino M."/>
            <person name="Pursley I."/>
            <person name="Horton D.L."/>
            <person name="Alikhan N.F."/>
            <person name="Baker D."/>
            <person name="Gharbi K."/>
            <person name="Hall N."/>
            <person name="Watson M."/>
            <person name="Adriaenssens E.M."/>
            <person name="Foster-Nyarko E."/>
            <person name="Jarju S."/>
            <person name="Secka A."/>
            <person name="Antonio M."/>
            <person name="Oren A."/>
            <person name="Chaudhuri R.R."/>
            <person name="La Ragione R."/>
            <person name="Hildebrand F."/>
            <person name="Pallen M.J."/>
        </authorList>
    </citation>
    <scope>NUCLEOTIDE SEQUENCE</scope>
    <source>
        <strain evidence="3">CHK199-9574</strain>
    </source>
</reference>
<evidence type="ECO:0000259" key="1">
    <source>
        <dbReference type="Pfam" id="PF05848"/>
    </source>
</evidence>
<accession>A0A9D1Z8E8</accession>
<protein>
    <submittedName>
        <fullName evidence="3">CtsR family transcriptional regulator</fullName>
    </submittedName>
</protein>
<reference evidence="3" key="2">
    <citation type="submission" date="2021-04" db="EMBL/GenBank/DDBJ databases">
        <authorList>
            <person name="Gilroy R."/>
        </authorList>
    </citation>
    <scope>NUCLEOTIDE SEQUENCE</scope>
    <source>
        <strain evidence="3">CHK199-9574</strain>
    </source>
</reference>
<dbReference type="Gene3D" id="1.10.1200.150">
    <property type="entry name" value="Transcriptional regulator CtsR, C-terminal domain"/>
    <property type="match status" value="1"/>
</dbReference>
<gene>
    <name evidence="3" type="ORF">H9728_03255</name>
</gene>
<comment type="caution">
    <text evidence="3">The sequence shown here is derived from an EMBL/GenBank/DDBJ whole genome shotgun (WGS) entry which is preliminary data.</text>
</comment>
<dbReference type="AlphaFoldDB" id="A0A9D1Z8E8"/>
<dbReference type="InterPro" id="IPR040465">
    <property type="entry name" value="CtsR_N"/>
</dbReference>
<feature type="domain" description="CtsR C-terminal dimerization" evidence="2">
    <location>
        <begin position="80"/>
        <end position="144"/>
    </location>
</feature>
<dbReference type="Proteomes" id="UP000824135">
    <property type="component" value="Unassembled WGS sequence"/>
</dbReference>
<sequence length="154" mass="17127">MNICDEIEKFLLDALGNEKSVLISRNSLSRHFDCAPSQINYVLTTRFGAERGFVTSSKRGGGGYIEIARVDVADGDCLCSVLKKEIGEELSFGKARGIFETLCERGEVSEREKRILLSALTDQALDCPLMLRDRLRARIVRAALSEIAREKKEG</sequence>
<organism evidence="3 4">
    <name type="scientific">Candidatus Borkfalkia excrementavium</name>
    <dbReference type="NCBI Taxonomy" id="2838505"/>
    <lineage>
        <taxon>Bacteria</taxon>
        <taxon>Bacillati</taxon>
        <taxon>Bacillota</taxon>
        <taxon>Clostridia</taxon>
        <taxon>Christensenellales</taxon>
        <taxon>Christensenellaceae</taxon>
        <taxon>Candidatus Borkfalkia</taxon>
    </lineage>
</organism>
<evidence type="ECO:0000313" key="4">
    <source>
        <dbReference type="Proteomes" id="UP000824135"/>
    </source>
</evidence>
<dbReference type="Pfam" id="PF17727">
    <property type="entry name" value="CtsR_C"/>
    <property type="match status" value="1"/>
</dbReference>
<feature type="domain" description="CtsR N-terminal HTH" evidence="1">
    <location>
        <begin position="2"/>
        <end position="70"/>
    </location>
</feature>
<dbReference type="Gene3D" id="3.30.56.130">
    <property type="entry name" value="Transcriptional regulator CtsR, winged HTH domain"/>
    <property type="match status" value="1"/>
</dbReference>
<evidence type="ECO:0000313" key="3">
    <source>
        <dbReference type="EMBL" id="HIY78040.1"/>
    </source>
</evidence>
<dbReference type="InterPro" id="IPR041902">
    <property type="entry name" value="CtsR_N_sf"/>
</dbReference>
<dbReference type="Pfam" id="PF05848">
    <property type="entry name" value="CtsR"/>
    <property type="match status" value="1"/>
</dbReference>
<name>A0A9D1Z8E8_9FIRM</name>
<dbReference type="InterPro" id="IPR041473">
    <property type="entry name" value="CtsR_C"/>
</dbReference>